<evidence type="ECO:0000313" key="4">
    <source>
        <dbReference type="Proteomes" id="UP000199651"/>
    </source>
</evidence>
<organism evidence="3 4">
    <name type="scientific">Actinokineospora alba</name>
    <dbReference type="NCBI Taxonomy" id="504798"/>
    <lineage>
        <taxon>Bacteria</taxon>
        <taxon>Bacillati</taxon>
        <taxon>Actinomycetota</taxon>
        <taxon>Actinomycetes</taxon>
        <taxon>Pseudonocardiales</taxon>
        <taxon>Pseudonocardiaceae</taxon>
        <taxon>Actinokineospora</taxon>
    </lineage>
</organism>
<proteinExistence type="predicted"/>
<dbReference type="Pfam" id="PF13847">
    <property type="entry name" value="Methyltransf_31"/>
    <property type="match status" value="1"/>
</dbReference>
<dbReference type="PANTHER" id="PTHR45128">
    <property type="entry name" value="METHYLTRANSFERASE TYPE 11"/>
    <property type="match status" value="1"/>
</dbReference>
<keyword evidence="4" id="KW-1185">Reference proteome</keyword>
<feature type="domain" description="Methyltransferase" evidence="1">
    <location>
        <begin position="188"/>
        <end position="299"/>
    </location>
</feature>
<evidence type="ECO:0000259" key="1">
    <source>
        <dbReference type="Pfam" id="PF13847"/>
    </source>
</evidence>
<dbReference type="EMBL" id="FNJB01000001">
    <property type="protein sequence ID" value="SDN88903.1"/>
    <property type="molecule type" value="Genomic_DNA"/>
</dbReference>
<sequence>MTATVPTGSGTERRDALAEMIFQATVSAQELQHIYLGDRLGLYAALAELDSATPAELAAAADIAPRYAREWLEQQAVAGVVDLAADNADPERRRFRLPAEAAEVLCDPDSLYFMAPLAQLSVSIAQTLPKVMAAFLNGGGVEFKAYGADAREGIERVNRPMFRNQLAREWIPALPDIHARLTDADPPARVADLGCGSGWSTVAIADGYPRAWVDGIDIDEASIDSARRVAADAGVADRVTFFQRDAADPALAGRYDLVTLFETLHDMAHPVEVLSAAKGMLAPGGAVLVGDERVADEFTAPGGDLERFHYGWSAVHCLAVAMVESDAVGTGTAIRADTVRRYAREAGFSAVTVLPIEHDFWRFYRLDP</sequence>
<dbReference type="SUPFAM" id="SSF53335">
    <property type="entry name" value="S-adenosyl-L-methionine-dependent methyltransferases"/>
    <property type="match status" value="1"/>
</dbReference>
<dbReference type="GO" id="GO:0032259">
    <property type="term" value="P:methylation"/>
    <property type="evidence" value="ECO:0007669"/>
    <property type="project" value="UniProtKB-KW"/>
</dbReference>
<accession>A0A1H0F2W7</accession>
<evidence type="ECO:0000259" key="2">
    <source>
        <dbReference type="Pfam" id="PF21320"/>
    </source>
</evidence>
<dbReference type="Proteomes" id="UP000199651">
    <property type="component" value="Unassembled WGS sequence"/>
</dbReference>
<dbReference type="RefSeq" id="WP_091370090.1">
    <property type="nucleotide sequence ID" value="NZ_FNDV01000003.1"/>
</dbReference>
<dbReference type="AlphaFoldDB" id="A0A1H0F2W7"/>
<keyword evidence="3" id="KW-0808">Transferase</keyword>
<dbReference type="Pfam" id="PF21320">
    <property type="entry name" value="WHD_Rv2258c"/>
    <property type="match status" value="1"/>
</dbReference>
<dbReference type="CDD" id="cd02440">
    <property type="entry name" value="AdoMet_MTases"/>
    <property type="match status" value="1"/>
</dbReference>
<keyword evidence="3" id="KW-0489">Methyltransferase</keyword>
<feature type="domain" description="S-adenosylmethionine-dependent methyltransferase Rv2258c-like winged HTH" evidence="2">
    <location>
        <begin position="35"/>
        <end position="105"/>
    </location>
</feature>
<dbReference type="Gene3D" id="3.40.50.150">
    <property type="entry name" value="Vaccinia Virus protein VP39"/>
    <property type="match status" value="1"/>
</dbReference>
<dbReference type="InterPro" id="IPR048711">
    <property type="entry name" value="WHD_Rv2258c"/>
</dbReference>
<dbReference type="STRING" id="504798.SAMN05421871_103664"/>
<dbReference type="InterPro" id="IPR029063">
    <property type="entry name" value="SAM-dependent_MTases_sf"/>
</dbReference>
<dbReference type="InterPro" id="IPR025714">
    <property type="entry name" value="Methyltranfer_dom"/>
</dbReference>
<protein>
    <submittedName>
        <fullName evidence="3">Methyltransferase domain-containing protein</fullName>
    </submittedName>
</protein>
<gene>
    <name evidence="3" type="ORF">SAMN05192558_101206</name>
</gene>
<reference evidence="4" key="1">
    <citation type="submission" date="2016-10" db="EMBL/GenBank/DDBJ databases">
        <authorList>
            <person name="Varghese N."/>
            <person name="Submissions S."/>
        </authorList>
    </citation>
    <scope>NUCLEOTIDE SEQUENCE [LARGE SCALE GENOMIC DNA]</scope>
    <source>
        <strain evidence="4">IBRC-M 10655</strain>
    </source>
</reference>
<dbReference type="GO" id="GO:0008168">
    <property type="term" value="F:methyltransferase activity"/>
    <property type="evidence" value="ECO:0007669"/>
    <property type="project" value="UniProtKB-KW"/>
</dbReference>
<evidence type="ECO:0000313" key="3">
    <source>
        <dbReference type="EMBL" id="SDN88903.1"/>
    </source>
</evidence>
<dbReference type="OrthoDB" id="9801363at2"/>
<dbReference type="PANTHER" id="PTHR45128:SF2">
    <property type="entry name" value="METHYLTRANSFERASE DOMAIN-CONTAINING PROTEIN"/>
    <property type="match status" value="1"/>
</dbReference>
<dbReference type="InterPro" id="IPR053173">
    <property type="entry name" value="SAM-binding_MTase"/>
</dbReference>
<name>A0A1H0F2W7_9PSEU</name>